<evidence type="ECO:0000259" key="6">
    <source>
        <dbReference type="Pfam" id="PF00270"/>
    </source>
</evidence>
<organism evidence="7 8">
    <name type="scientific">Hibiscus sabdariffa</name>
    <name type="common">roselle</name>
    <dbReference type="NCBI Taxonomy" id="183260"/>
    <lineage>
        <taxon>Eukaryota</taxon>
        <taxon>Viridiplantae</taxon>
        <taxon>Streptophyta</taxon>
        <taxon>Embryophyta</taxon>
        <taxon>Tracheophyta</taxon>
        <taxon>Spermatophyta</taxon>
        <taxon>Magnoliopsida</taxon>
        <taxon>eudicotyledons</taxon>
        <taxon>Gunneridae</taxon>
        <taxon>Pentapetalae</taxon>
        <taxon>rosids</taxon>
        <taxon>malvids</taxon>
        <taxon>Malvales</taxon>
        <taxon>Malvaceae</taxon>
        <taxon>Malvoideae</taxon>
        <taxon>Hibiscus</taxon>
    </lineage>
</organism>
<evidence type="ECO:0000256" key="4">
    <source>
        <dbReference type="ARBA" id="ARBA00022840"/>
    </source>
</evidence>
<keyword evidence="2" id="KW-0378">Hydrolase</keyword>
<feature type="region of interest" description="Disordered" evidence="5">
    <location>
        <begin position="1"/>
        <end position="32"/>
    </location>
</feature>
<evidence type="ECO:0000256" key="1">
    <source>
        <dbReference type="ARBA" id="ARBA00022741"/>
    </source>
</evidence>
<dbReference type="InterPro" id="IPR027417">
    <property type="entry name" value="P-loop_NTPase"/>
</dbReference>
<keyword evidence="1" id="KW-0547">Nucleotide-binding</keyword>
<feature type="domain" description="DEAD/DEAH-box helicase" evidence="6">
    <location>
        <begin position="243"/>
        <end position="356"/>
    </location>
</feature>
<reference evidence="7 8" key="1">
    <citation type="journal article" date="2024" name="G3 (Bethesda)">
        <title>Genome assembly of Hibiscus sabdariffa L. provides insights into metabolisms of medicinal natural products.</title>
        <authorList>
            <person name="Kim T."/>
        </authorList>
    </citation>
    <scope>NUCLEOTIDE SEQUENCE [LARGE SCALE GENOMIC DNA]</scope>
    <source>
        <strain evidence="7">TK-2024</strain>
        <tissue evidence="7">Old leaves</tissue>
    </source>
</reference>
<dbReference type="PANTHER" id="PTHR47960">
    <property type="entry name" value="DEAD-BOX ATP-DEPENDENT RNA HELICASE 50"/>
    <property type="match status" value="1"/>
</dbReference>
<name>A0ABR2QF38_9ROSI</name>
<comment type="caution">
    <text evidence="7">The sequence shown here is derived from an EMBL/GenBank/DDBJ whole genome shotgun (WGS) entry which is preliminary data.</text>
</comment>
<evidence type="ECO:0000256" key="2">
    <source>
        <dbReference type="ARBA" id="ARBA00022801"/>
    </source>
</evidence>
<dbReference type="Proteomes" id="UP001396334">
    <property type="component" value="Unassembled WGS sequence"/>
</dbReference>
<dbReference type="InterPro" id="IPR011545">
    <property type="entry name" value="DEAD/DEAH_box_helicase_dom"/>
</dbReference>
<keyword evidence="4" id="KW-0067">ATP-binding</keyword>
<dbReference type="EMBL" id="JBBPBN010000040">
    <property type="protein sequence ID" value="KAK8999288.1"/>
    <property type="molecule type" value="Genomic_DNA"/>
</dbReference>
<dbReference type="Pfam" id="PF00270">
    <property type="entry name" value="DEAD"/>
    <property type="match status" value="1"/>
</dbReference>
<evidence type="ECO:0000256" key="3">
    <source>
        <dbReference type="ARBA" id="ARBA00022806"/>
    </source>
</evidence>
<keyword evidence="8" id="KW-1185">Reference proteome</keyword>
<evidence type="ECO:0000313" key="7">
    <source>
        <dbReference type="EMBL" id="KAK8999288.1"/>
    </source>
</evidence>
<feature type="compositionally biased region" description="Basic residues" evidence="5">
    <location>
        <begin position="9"/>
        <end position="21"/>
    </location>
</feature>
<dbReference type="SUPFAM" id="SSF52540">
    <property type="entry name" value="P-loop containing nucleoside triphosphate hydrolases"/>
    <property type="match status" value="1"/>
</dbReference>
<evidence type="ECO:0000256" key="5">
    <source>
        <dbReference type="SAM" id="MobiDB-lite"/>
    </source>
</evidence>
<sequence length="558" mass="61273">MAKGDDAVRRKKNKVQRKKLSRKNDSSAVSARVASIIAAKKRRKSGKRRMCQGMCFSLPTPDDPFNERLDKKDISKSETNKTVLKRDRKVSAKRKDNVPTKGSVLGHNVKVDSLEKVNEKLTTSNVGKTRRIVSGTWEIQPDGKKAGVNGNRELACGSSDGPSKYLILCLETIVDSLYPDGTYNGEEGKRLYLNPWGIEFWKCYSAGRDILETSGSPSDFEQIAWIASTAADVISRREKEGHLFTGPFLLFIVPSKEKALKVRSLCKPLKAQGVHTVSLHPGASIDHQISGLQSCEPEFLVSTPERLLELVFLKAVDISGVSMLVIDGMESSSGGCYLDTVKSIKQAISGKPHTTVFFNSFSNASVPAVQNLLNGLVYRLSLNDSVASQSACVIQSVHVCSSKEEKIKKGIRALDDACCKQITPQPLKVLYIVGKNNDVRKLVSAVKFKGYSISSAFYSNIMESENSLDCGSRMKPAVSIIDTEHISSTDLGEYGVVIVPDFVQSVDDYVQILTRMARHTVNGVLHSFLTKDDARHAESLIGILEQCGQAVPEELRNL</sequence>
<gene>
    <name evidence="7" type="ORF">V6N11_070464</name>
</gene>
<proteinExistence type="predicted"/>
<evidence type="ECO:0000313" key="8">
    <source>
        <dbReference type="Proteomes" id="UP001396334"/>
    </source>
</evidence>
<accession>A0ABR2QF38</accession>
<dbReference type="Gene3D" id="3.40.50.300">
    <property type="entry name" value="P-loop containing nucleotide triphosphate hydrolases"/>
    <property type="match status" value="2"/>
</dbReference>
<keyword evidence="3" id="KW-0347">Helicase</keyword>
<protein>
    <recommendedName>
        <fullName evidence="6">DEAD/DEAH-box helicase domain-containing protein</fullName>
    </recommendedName>
</protein>